<dbReference type="SUPFAM" id="SSF54913">
    <property type="entry name" value="GlnB-like"/>
    <property type="match status" value="2"/>
</dbReference>
<protein>
    <submittedName>
        <fullName evidence="1">Nitrogen regulatory protein P-II</fullName>
    </submittedName>
</protein>
<dbReference type="InterPro" id="IPR002187">
    <property type="entry name" value="N-reg_PII"/>
</dbReference>
<sequence length="222" mass="23914">MSSKTEMKDLELVCIIVNKGLGSKIMQTAKKHGISGGTVLVGKGTVNNKILEMLALNNVKKEVILMGSNKGIASQALEKLNEKFKFNKPNHGIAFTTSINKIFGASSFKQDRIIESGGADSNMYHAITVIIEKGNAEDVIDAATEAGSKGGTIINARGSGIHETSKVFSMAIEPEKEIVLILSEQESTDAIVSSIRKKLKIDEPGNGIIFIQDINETYGLYK</sequence>
<dbReference type="Proteomes" id="UP000622860">
    <property type="component" value="Unassembled WGS sequence"/>
</dbReference>
<name>A0A917HN38_9BACI</name>
<comment type="caution">
    <text evidence="1">The sequence shown here is derived from an EMBL/GenBank/DDBJ whole genome shotgun (WGS) entry which is preliminary data.</text>
</comment>
<gene>
    <name evidence="1" type="ORF">GCM10011398_32870</name>
</gene>
<dbReference type="RefSeq" id="WP_188456455.1">
    <property type="nucleotide sequence ID" value="NZ_BMFR01000018.1"/>
</dbReference>
<dbReference type="InterPro" id="IPR015867">
    <property type="entry name" value="N-reg_PII/ATP_PRibTrfase_C"/>
</dbReference>
<dbReference type="Gene3D" id="3.30.70.120">
    <property type="match status" value="2"/>
</dbReference>
<reference evidence="1" key="2">
    <citation type="submission" date="2020-09" db="EMBL/GenBank/DDBJ databases">
        <authorList>
            <person name="Sun Q."/>
            <person name="Zhou Y."/>
        </authorList>
    </citation>
    <scope>NUCLEOTIDE SEQUENCE</scope>
    <source>
        <strain evidence="1">CGMCC 1.12754</strain>
    </source>
</reference>
<dbReference type="AlphaFoldDB" id="A0A917HN38"/>
<proteinExistence type="predicted"/>
<accession>A0A917HN38</accession>
<dbReference type="GO" id="GO:0030234">
    <property type="term" value="F:enzyme regulator activity"/>
    <property type="evidence" value="ECO:0007669"/>
    <property type="project" value="InterPro"/>
</dbReference>
<keyword evidence="2" id="KW-1185">Reference proteome</keyword>
<dbReference type="EMBL" id="BMFR01000018">
    <property type="protein sequence ID" value="GGG84634.1"/>
    <property type="molecule type" value="Genomic_DNA"/>
</dbReference>
<dbReference type="GO" id="GO:0006808">
    <property type="term" value="P:regulation of nitrogen utilization"/>
    <property type="evidence" value="ECO:0007669"/>
    <property type="project" value="InterPro"/>
</dbReference>
<evidence type="ECO:0000313" key="1">
    <source>
        <dbReference type="EMBL" id="GGG84634.1"/>
    </source>
</evidence>
<dbReference type="SMART" id="SM00938">
    <property type="entry name" value="P-II"/>
    <property type="match status" value="1"/>
</dbReference>
<dbReference type="InterPro" id="IPR011322">
    <property type="entry name" value="N-reg_PII-like_a/b"/>
</dbReference>
<reference evidence="1" key="1">
    <citation type="journal article" date="2014" name="Int. J. Syst. Evol. Microbiol.">
        <title>Complete genome sequence of Corynebacterium casei LMG S-19264T (=DSM 44701T), isolated from a smear-ripened cheese.</title>
        <authorList>
            <consortium name="US DOE Joint Genome Institute (JGI-PGF)"/>
            <person name="Walter F."/>
            <person name="Albersmeier A."/>
            <person name="Kalinowski J."/>
            <person name="Ruckert C."/>
        </authorList>
    </citation>
    <scope>NUCLEOTIDE SEQUENCE</scope>
    <source>
        <strain evidence="1">CGMCC 1.12754</strain>
    </source>
</reference>
<dbReference type="PROSITE" id="PS51343">
    <property type="entry name" value="PII_GLNB_DOM"/>
    <property type="match status" value="1"/>
</dbReference>
<organism evidence="1 2">
    <name type="scientific">Virgibacillus oceani</name>
    <dbReference type="NCBI Taxonomy" id="1479511"/>
    <lineage>
        <taxon>Bacteria</taxon>
        <taxon>Bacillati</taxon>
        <taxon>Bacillota</taxon>
        <taxon>Bacilli</taxon>
        <taxon>Bacillales</taxon>
        <taxon>Bacillaceae</taxon>
        <taxon>Virgibacillus</taxon>
    </lineage>
</organism>
<dbReference type="Pfam" id="PF00543">
    <property type="entry name" value="P-II"/>
    <property type="match status" value="1"/>
</dbReference>
<evidence type="ECO:0000313" key="2">
    <source>
        <dbReference type="Proteomes" id="UP000622860"/>
    </source>
</evidence>